<evidence type="ECO:0000313" key="7">
    <source>
        <dbReference type="EMBL" id="KAF4661198.1"/>
    </source>
</evidence>
<dbReference type="AlphaFoldDB" id="A0A7J6LPI7"/>
<comment type="similarity">
    <text evidence="2">Belongs to the UDPGP type 1 family.</text>
</comment>
<comment type="catalytic activity">
    <reaction evidence="6">
        <text>N-acetyl-alpha-D-glucosamine 1-phosphate + UTP + H(+) = UDP-N-acetyl-alpha-D-glucosamine + diphosphate</text>
        <dbReference type="Rhea" id="RHEA:13509"/>
        <dbReference type="ChEBI" id="CHEBI:15378"/>
        <dbReference type="ChEBI" id="CHEBI:33019"/>
        <dbReference type="ChEBI" id="CHEBI:46398"/>
        <dbReference type="ChEBI" id="CHEBI:57705"/>
        <dbReference type="ChEBI" id="CHEBI:57776"/>
        <dbReference type="EC" id="2.7.7.23"/>
    </reaction>
</comment>
<dbReference type="OrthoDB" id="532420at2759"/>
<organism evidence="7 8">
    <name type="scientific">Perkinsus olseni</name>
    <name type="common">Perkinsus atlanticus</name>
    <dbReference type="NCBI Taxonomy" id="32597"/>
    <lineage>
        <taxon>Eukaryota</taxon>
        <taxon>Sar</taxon>
        <taxon>Alveolata</taxon>
        <taxon>Perkinsozoa</taxon>
        <taxon>Perkinsea</taxon>
        <taxon>Perkinsida</taxon>
        <taxon>Perkinsidae</taxon>
        <taxon>Perkinsus</taxon>
    </lineage>
</organism>
<evidence type="ECO:0000256" key="6">
    <source>
        <dbReference type="ARBA" id="ARBA00048493"/>
    </source>
</evidence>
<evidence type="ECO:0000256" key="2">
    <source>
        <dbReference type="ARBA" id="ARBA00010401"/>
    </source>
</evidence>
<dbReference type="Gene3D" id="3.90.550.10">
    <property type="entry name" value="Spore Coat Polysaccharide Biosynthesis Protein SpsA, Chain A"/>
    <property type="match status" value="1"/>
</dbReference>
<comment type="caution">
    <text evidence="7">The sequence shown here is derived from an EMBL/GenBank/DDBJ whole genome shotgun (WGS) entry which is preliminary data.</text>
</comment>
<name>A0A7J6LPI7_PEROL</name>
<dbReference type="PANTHER" id="PTHR11952">
    <property type="entry name" value="UDP- GLUCOSE PYROPHOSPHORYLASE"/>
    <property type="match status" value="1"/>
</dbReference>
<gene>
    <name evidence="7" type="ORF">FOZ61_003465</name>
</gene>
<dbReference type="Proteomes" id="UP000570595">
    <property type="component" value="Unassembled WGS sequence"/>
</dbReference>
<protein>
    <recommendedName>
        <fullName evidence="3">UDP-N-acetylglucosamine diphosphorylase</fullName>
        <ecNumber evidence="3">2.7.7.23</ecNumber>
    </recommendedName>
</protein>
<evidence type="ECO:0000256" key="1">
    <source>
        <dbReference type="ARBA" id="ARBA00005208"/>
    </source>
</evidence>
<evidence type="ECO:0000256" key="4">
    <source>
        <dbReference type="ARBA" id="ARBA00022679"/>
    </source>
</evidence>
<keyword evidence="4" id="KW-0808">Transferase</keyword>
<dbReference type="GO" id="GO:0006048">
    <property type="term" value="P:UDP-N-acetylglucosamine biosynthetic process"/>
    <property type="evidence" value="ECO:0007669"/>
    <property type="project" value="TreeGrafter"/>
</dbReference>
<comment type="pathway">
    <text evidence="1">Nucleotide-sugar biosynthesis; UDP-N-acetyl-alpha-D-glucosamine biosynthesis; UDP-N-acetyl-alpha-D-glucosamine from N-acetyl-alpha-D-glucosamine 1-phosphate: step 1/1.</text>
</comment>
<dbReference type="GO" id="GO:0003977">
    <property type="term" value="F:UDP-N-acetylglucosamine diphosphorylase activity"/>
    <property type="evidence" value="ECO:0007669"/>
    <property type="project" value="UniProtKB-EC"/>
</dbReference>
<dbReference type="InterPro" id="IPR002618">
    <property type="entry name" value="UDPGP_fam"/>
</dbReference>
<dbReference type="CDD" id="cd04193">
    <property type="entry name" value="UDPGlcNAc_PPase"/>
    <property type="match status" value="1"/>
</dbReference>
<keyword evidence="5" id="KW-0548">Nucleotidyltransferase</keyword>
<dbReference type="EMBL" id="JABAHT010000206">
    <property type="protein sequence ID" value="KAF4661198.1"/>
    <property type="molecule type" value="Genomic_DNA"/>
</dbReference>
<sequence length="498" mass="54629">MVASTAATVPSDLRTKFEGWGQSHVFKFIDNGMCSEEEAQTLIEQLKRIDYPSIEASVEKVPLVIFVDFLRSVPQAKEDLKSETADADYEPPNDNDVMKLSAMTPEDVKRWEALGLSAVAAGQVAGCVLAGGQGSRMGLGVHESKGMVNIGLPSAKPIFQLFTERLTRLKTLSGKPSARLPFLVMTSPLNHSSVKQFFKDHDFFGYPQEDVVFFPQGTLPALSLDGNLILESKSKVSVSPDGNGGLYYALEKEGVLSKLEAWGVKYLHVFSVDNAILKPADPWFVGYCIEKNAQVGNKVVWKSSWDEKVGVIATKNGKCSVVEYSDLYNPAAGIDNPMVRAVGEDGKLLFGAGNICNHFYSVGFLRDAISRMNSRYHLAYKKIASADEKGETVKPKSNNGVKLEAFIFDAFEMAERSVVFECKREEEFTPIKNPSGADQDSPDTARKAISDMCKRWIETAGGHVVGEDLFEVSPLVSYRGEGLEELCKDKTFASPGQL</sequence>
<proteinExistence type="inferred from homology"/>
<dbReference type="InterPro" id="IPR039741">
    <property type="entry name" value="UDP-sugar_pyrophosphorylase"/>
</dbReference>
<dbReference type="Pfam" id="PF01704">
    <property type="entry name" value="UDPGP"/>
    <property type="match status" value="1"/>
</dbReference>
<evidence type="ECO:0000256" key="3">
    <source>
        <dbReference type="ARBA" id="ARBA00012457"/>
    </source>
</evidence>
<dbReference type="PANTHER" id="PTHR11952:SF2">
    <property type="entry name" value="LD24639P"/>
    <property type="match status" value="1"/>
</dbReference>
<evidence type="ECO:0000256" key="5">
    <source>
        <dbReference type="ARBA" id="ARBA00022695"/>
    </source>
</evidence>
<dbReference type="InterPro" id="IPR029044">
    <property type="entry name" value="Nucleotide-diphossugar_trans"/>
</dbReference>
<dbReference type="SUPFAM" id="SSF53448">
    <property type="entry name" value="Nucleotide-diphospho-sugar transferases"/>
    <property type="match status" value="1"/>
</dbReference>
<evidence type="ECO:0000313" key="8">
    <source>
        <dbReference type="Proteomes" id="UP000570595"/>
    </source>
</evidence>
<accession>A0A7J6LPI7</accession>
<dbReference type="EC" id="2.7.7.23" evidence="3"/>
<reference evidence="7 8" key="1">
    <citation type="submission" date="2020-04" db="EMBL/GenBank/DDBJ databases">
        <title>Perkinsus olseni comparative genomics.</title>
        <authorList>
            <person name="Bogema D.R."/>
        </authorList>
    </citation>
    <scope>NUCLEOTIDE SEQUENCE [LARGE SCALE GENOMIC DNA]</scope>
    <source>
        <strain evidence="7">ATCC PRA-179</strain>
    </source>
</reference>